<comment type="caution">
    <text evidence="8">The sequence shown here is derived from an EMBL/GenBank/DDBJ whole genome shotgun (WGS) entry which is preliminary data.</text>
</comment>
<organism evidence="8 9">
    <name type="scientific">Megasphaera vaginalis</name>
    <name type="common">ex Srinivasan et al. 2021</name>
    <dbReference type="NCBI Taxonomy" id="1111454"/>
    <lineage>
        <taxon>Bacteria</taxon>
        <taxon>Bacillati</taxon>
        <taxon>Bacillota</taxon>
        <taxon>Negativicutes</taxon>
        <taxon>Veillonellales</taxon>
        <taxon>Veillonellaceae</taxon>
        <taxon>Megasphaera</taxon>
    </lineage>
</organism>
<dbReference type="Pfam" id="PF00933">
    <property type="entry name" value="Glyco_hydro_3"/>
    <property type="match status" value="1"/>
</dbReference>
<evidence type="ECO:0000256" key="6">
    <source>
        <dbReference type="SAM" id="SignalP"/>
    </source>
</evidence>
<proteinExistence type="inferred from homology"/>
<keyword evidence="4 8" id="KW-0378">Hydrolase</keyword>
<dbReference type="PATRIC" id="fig|1111454.3.peg.152"/>
<keyword evidence="6" id="KW-0732">Signal</keyword>
<evidence type="ECO:0000259" key="7">
    <source>
        <dbReference type="Pfam" id="PF00933"/>
    </source>
</evidence>
<evidence type="ECO:0000256" key="4">
    <source>
        <dbReference type="ARBA" id="ARBA00022801"/>
    </source>
</evidence>
<gene>
    <name evidence="8" type="ORF">HMPREF1250_1330</name>
</gene>
<dbReference type="PROSITE" id="PS51257">
    <property type="entry name" value="PROKAR_LIPOPROTEIN"/>
    <property type="match status" value="1"/>
</dbReference>
<evidence type="ECO:0000256" key="2">
    <source>
        <dbReference type="ARBA" id="ARBA00005336"/>
    </source>
</evidence>
<comment type="catalytic activity">
    <reaction evidence="1">
        <text>Hydrolysis of terminal non-reducing N-acetyl-D-hexosamine residues in N-acetyl-beta-D-hexosaminides.</text>
        <dbReference type="EC" id="3.2.1.52"/>
    </reaction>
</comment>
<feature type="domain" description="Glycoside hydrolase family 3 N-terminal" evidence="7">
    <location>
        <begin position="63"/>
        <end position="381"/>
    </location>
</feature>
<dbReference type="InterPro" id="IPR050226">
    <property type="entry name" value="NagZ_Beta-hexosaminidase"/>
</dbReference>
<dbReference type="Proteomes" id="UP000017090">
    <property type="component" value="Unassembled WGS sequence"/>
</dbReference>
<dbReference type="RefSeq" id="WP_023052647.1">
    <property type="nucleotide sequence ID" value="NZ_AWXA01000004.1"/>
</dbReference>
<dbReference type="eggNOG" id="COG1472">
    <property type="taxonomic scope" value="Bacteria"/>
</dbReference>
<dbReference type="InterPro" id="IPR017853">
    <property type="entry name" value="GH"/>
</dbReference>
<reference evidence="8 9" key="1">
    <citation type="submission" date="2013-09" db="EMBL/GenBank/DDBJ databases">
        <authorList>
            <person name="Durkin A.S."/>
            <person name="Haft D.R."/>
            <person name="McCorrison J."/>
            <person name="Torralba M."/>
            <person name="Gillis M."/>
            <person name="Haft D.H."/>
            <person name="Methe B."/>
            <person name="Sutton G."/>
            <person name="Nelson K.E."/>
        </authorList>
    </citation>
    <scope>NUCLEOTIDE SEQUENCE [LARGE SCALE GENOMIC DNA]</scope>
    <source>
        <strain evidence="8 9">BV3C16-1</strain>
    </source>
</reference>
<evidence type="ECO:0000256" key="5">
    <source>
        <dbReference type="ARBA" id="ARBA00023295"/>
    </source>
</evidence>
<dbReference type="STRING" id="1111454.HMPREF1250_1330"/>
<protein>
    <recommendedName>
        <fullName evidence="3">beta-N-acetylhexosaminidase</fullName>
        <ecNumber evidence="3">3.2.1.52</ecNumber>
    </recommendedName>
</protein>
<dbReference type="EC" id="3.2.1.52" evidence="3"/>
<dbReference type="EMBL" id="AWXA01000004">
    <property type="protein sequence ID" value="ERT62473.1"/>
    <property type="molecule type" value="Genomic_DNA"/>
</dbReference>
<keyword evidence="5" id="KW-0326">Glycosidase</keyword>
<comment type="similarity">
    <text evidence="2">Belongs to the glycosyl hydrolase 3 family.</text>
</comment>
<evidence type="ECO:0000313" key="8">
    <source>
        <dbReference type="EMBL" id="ERT62473.1"/>
    </source>
</evidence>
<name>U7UVH6_9FIRM</name>
<dbReference type="GO" id="GO:0005975">
    <property type="term" value="P:carbohydrate metabolic process"/>
    <property type="evidence" value="ECO:0007669"/>
    <property type="project" value="InterPro"/>
</dbReference>
<evidence type="ECO:0000256" key="3">
    <source>
        <dbReference type="ARBA" id="ARBA00012663"/>
    </source>
</evidence>
<dbReference type="PANTHER" id="PTHR30480:SF13">
    <property type="entry name" value="BETA-HEXOSAMINIDASE"/>
    <property type="match status" value="1"/>
</dbReference>
<evidence type="ECO:0000313" key="9">
    <source>
        <dbReference type="Proteomes" id="UP000017090"/>
    </source>
</evidence>
<dbReference type="OrthoDB" id="9805821at2"/>
<dbReference type="AlphaFoldDB" id="U7UVH6"/>
<dbReference type="SUPFAM" id="SSF51445">
    <property type="entry name" value="(Trans)glycosidases"/>
    <property type="match status" value="1"/>
</dbReference>
<dbReference type="InterPro" id="IPR001764">
    <property type="entry name" value="Glyco_hydro_3_N"/>
</dbReference>
<feature type="signal peptide" evidence="6">
    <location>
        <begin position="1"/>
        <end position="21"/>
    </location>
</feature>
<dbReference type="GO" id="GO:0004563">
    <property type="term" value="F:beta-N-acetylhexosaminidase activity"/>
    <property type="evidence" value="ECO:0007669"/>
    <property type="project" value="UniProtKB-EC"/>
</dbReference>
<dbReference type="GO" id="GO:0009254">
    <property type="term" value="P:peptidoglycan turnover"/>
    <property type="evidence" value="ECO:0007669"/>
    <property type="project" value="TreeGrafter"/>
</dbReference>
<dbReference type="Gene3D" id="3.20.20.300">
    <property type="entry name" value="Glycoside hydrolase, family 3, N-terminal domain"/>
    <property type="match status" value="1"/>
</dbReference>
<accession>U7UVH6</accession>
<dbReference type="InterPro" id="IPR036962">
    <property type="entry name" value="Glyco_hydro_3_N_sf"/>
</dbReference>
<evidence type="ECO:0000256" key="1">
    <source>
        <dbReference type="ARBA" id="ARBA00001231"/>
    </source>
</evidence>
<sequence>MKIFQVKKIVRAVTLSFFVSAALTGCALPFGGSGAGGETRSSVTDTSLTLDQRVDRIVADMPLDEKVGQLFIVGIHGGELNSDSKFILNEFKFGGIILFDRNMQTKAQVTELSRQLQAAAREKQTLPLFLAVDQEGGAVARLQRELVTVPAAADLGRGDVSEAAAYAKRSARELNDIGFNVNFAPDADLGLANGRSFSTSDPQRVSDFAGAVAWAYKGEGLIFSLKHFPGIGRTESDLHVEGNTITADYDTLKATDLKPFEALIPQFAASDFMVMVSHAKYLALDPQYPASLSPRILTDLLRKEERFNGIIITDDLEMGAVANHYSFAEMAVQSFTAGADILLVCHEYAHMEEAYNGMMKAVKSGQISRQRLDASVKRIVRMKLVKLVE</sequence>
<dbReference type="PANTHER" id="PTHR30480">
    <property type="entry name" value="BETA-HEXOSAMINIDASE-RELATED"/>
    <property type="match status" value="1"/>
</dbReference>
<feature type="chain" id="PRO_5038345888" description="beta-N-acetylhexosaminidase" evidence="6">
    <location>
        <begin position="22"/>
        <end position="389"/>
    </location>
</feature>
<keyword evidence="9" id="KW-1185">Reference proteome</keyword>